<dbReference type="Proteomes" id="UP000356253">
    <property type="component" value="Unassembled WGS sequence"/>
</dbReference>
<evidence type="ECO:0000313" key="1">
    <source>
        <dbReference type="EMBL" id="VVV00492.1"/>
    </source>
</evidence>
<reference evidence="1" key="1">
    <citation type="submission" date="2019-09" db="EMBL/GenBank/DDBJ databases">
        <authorList>
            <person name="Rodrigo-Torres L."/>
            <person name="Arahal R. D."/>
            <person name="Lucena T."/>
        </authorList>
    </citation>
    <scope>NUCLEOTIDE SEQUENCE</scope>
    <source>
        <strain evidence="1">ISS653</strain>
    </source>
</reference>
<protein>
    <submittedName>
        <fullName evidence="1">Uncharacterized protein</fullName>
    </submittedName>
</protein>
<organism evidence="1 2">
    <name type="scientific">Mesonia oceanica</name>
    <dbReference type="NCBI Taxonomy" id="2687242"/>
    <lineage>
        <taxon>Bacteria</taxon>
        <taxon>Pseudomonadati</taxon>
        <taxon>Bacteroidota</taxon>
        <taxon>Flavobacteriia</taxon>
        <taxon>Flavobacteriales</taxon>
        <taxon>Flavobacteriaceae</taxon>
        <taxon>Mesonia</taxon>
    </lineage>
</organism>
<evidence type="ECO:0000313" key="2">
    <source>
        <dbReference type="Proteomes" id="UP000356253"/>
    </source>
</evidence>
<name>A0AC61Y7N4_9FLAO</name>
<proteinExistence type="predicted"/>
<comment type="caution">
    <text evidence="1">The sequence shown here is derived from an EMBL/GenBank/DDBJ whole genome shotgun (WGS) entry which is preliminary data.</text>
</comment>
<dbReference type="EMBL" id="CABVMM010000006">
    <property type="protein sequence ID" value="VVV00492.1"/>
    <property type="molecule type" value="Genomic_DNA"/>
</dbReference>
<keyword evidence="2" id="KW-1185">Reference proteome</keyword>
<sequence length="281" mass="31097">MINTDFFITPDNWSFAGIILSVLVIAAYLLFLKTKTSQKAYFIVTVILLYVSFGSPIALLRDYGLHSLTMLQHIVLLMIAPILFLKSIPSNTILFSEKFKLNILQQPKNYYLMFWWLSAVMMWGGHFLSAGILSAETGTSICGITATKDSWITAIPESLILSLLFIAGILFALPVFNPVKSKRLAPLKSVIYLFTACVSCSLLGLYVAFSASTDTLNSSLTAFTTLRSPVPLTLRADQELAGMLMWVPGCILYVLASVSILLSWYEENPVEKSETAIHTAK</sequence>
<gene>
    <name evidence="1" type="ORF">FVB9532_01763</name>
</gene>
<accession>A0AC61Y7N4</accession>